<protein>
    <submittedName>
        <fullName evidence="1">Uncharacterized protein</fullName>
    </submittedName>
</protein>
<accession>A0A0C1JII1</accession>
<evidence type="ECO:0000313" key="1">
    <source>
        <dbReference type="EMBL" id="KIC71200.1"/>
    </source>
</evidence>
<sequence length="48" mass="5388">MPANDQDQKSVFFLKAKLTLGSAKQIYVAQLISVKPFELKCTSLIFRA</sequence>
<proteinExistence type="predicted"/>
<reference evidence="1 2" key="1">
    <citation type="journal article" date="2014" name="Mol. Biol. Evol.">
        <title>Massive expansion of Ubiquitination-related gene families within the Chlamydiae.</title>
        <authorList>
            <person name="Domman D."/>
            <person name="Collingro A."/>
            <person name="Lagkouvardos I."/>
            <person name="Gehre L."/>
            <person name="Weinmaier T."/>
            <person name="Rattei T."/>
            <person name="Subtil A."/>
            <person name="Horn M."/>
        </authorList>
    </citation>
    <scope>NUCLEOTIDE SEQUENCE [LARGE SCALE GENOMIC DNA]</scope>
    <source>
        <strain evidence="1 2">EI2</strain>
    </source>
</reference>
<dbReference type="Proteomes" id="UP000031465">
    <property type="component" value="Unassembled WGS sequence"/>
</dbReference>
<name>A0A0C1JII1_9BACT</name>
<dbReference type="EMBL" id="JSAN01000106">
    <property type="protein sequence ID" value="KIC71200.1"/>
    <property type="molecule type" value="Genomic_DNA"/>
</dbReference>
<comment type="caution">
    <text evidence="1">The sequence shown here is derived from an EMBL/GenBank/DDBJ whole genome shotgun (WGS) entry which is preliminary data.</text>
</comment>
<evidence type="ECO:0000313" key="2">
    <source>
        <dbReference type="Proteomes" id="UP000031465"/>
    </source>
</evidence>
<dbReference type="AlphaFoldDB" id="A0A0C1JII1"/>
<organism evidence="1 2">
    <name type="scientific">Candidatus Protochlamydia amoebophila</name>
    <dbReference type="NCBI Taxonomy" id="362787"/>
    <lineage>
        <taxon>Bacteria</taxon>
        <taxon>Pseudomonadati</taxon>
        <taxon>Chlamydiota</taxon>
        <taxon>Chlamydiia</taxon>
        <taxon>Parachlamydiales</taxon>
        <taxon>Parachlamydiaceae</taxon>
        <taxon>Candidatus Protochlamydia</taxon>
    </lineage>
</organism>
<gene>
    <name evidence="1" type="ORF">DB44_EH00070</name>
</gene>